<dbReference type="RefSeq" id="WP_133402774.1">
    <property type="nucleotide sequence ID" value="NZ_SMTK01000002.1"/>
</dbReference>
<gene>
    <name evidence="1" type="ORF">E2F48_04210</name>
</gene>
<evidence type="ECO:0000313" key="2">
    <source>
        <dbReference type="Proteomes" id="UP000295411"/>
    </source>
</evidence>
<dbReference type="Proteomes" id="UP000295411">
    <property type="component" value="Unassembled WGS sequence"/>
</dbReference>
<name>A0A4R5TZ12_9MICC</name>
<evidence type="ECO:0000313" key="1">
    <source>
        <dbReference type="EMBL" id="TDK26411.1"/>
    </source>
</evidence>
<comment type="caution">
    <text evidence="1">The sequence shown here is derived from an EMBL/GenBank/DDBJ whole genome shotgun (WGS) entry which is preliminary data.</text>
</comment>
<proteinExistence type="predicted"/>
<dbReference type="EMBL" id="SMTK01000002">
    <property type="protein sequence ID" value="TDK26411.1"/>
    <property type="molecule type" value="Genomic_DNA"/>
</dbReference>
<reference evidence="1 2" key="1">
    <citation type="submission" date="2019-03" db="EMBL/GenBank/DDBJ databases">
        <title>Arthrobacter sp. nov., an bacterium isolated from biocrust in Mu Us Desert.</title>
        <authorList>
            <person name="Lixiong L."/>
        </authorList>
    </citation>
    <scope>NUCLEOTIDE SEQUENCE [LARGE SCALE GENOMIC DNA]</scope>
    <source>
        <strain evidence="1 2">SLN-3</strain>
    </source>
</reference>
<dbReference type="AlphaFoldDB" id="A0A4R5TZ12"/>
<dbReference type="OrthoDB" id="5196537at2"/>
<keyword evidence="2" id="KW-1185">Reference proteome</keyword>
<protein>
    <submittedName>
        <fullName evidence="1">Uncharacterized protein</fullName>
    </submittedName>
</protein>
<organism evidence="1 2">
    <name type="scientific">Arthrobacter crusticola</name>
    <dbReference type="NCBI Taxonomy" id="2547960"/>
    <lineage>
        <taxon>Bacteria</taxon>
        <taxon>Bacillati</taxon>
        <taxon>Actinomycetota</taxon>
        <taxon>Actinomycetes</taxon>
        <taxon>Micrococcales</taxon>
        <taxon>Micrococcaceae</taxon>
        <taxon>Arthrobacter</taxon>
    </lineage>
</organism>
<accession>A0A4R5TZ12</accession>
<sequence>MNIDKSQIIELLKSQGNSDKADQAESELPDTVDTEQHAGLLAKLGIDPQDLLGKLPGGLGGFGG</sequence>